<proteinExistence type="predicted"/>
<name>A0A154IID6_RHILE</name>
<protein>
    <recommendedName>
        <fullName evidence="2">Replication protein</fullName>
    </recommendedName>
</protein>
<evidence type="ECO:0000313" key="1">
    <source>
        <dbReference type="EMBL" id="KZA99887.1"/>
    </source>
</evidence>
<gene>
    <name evidence="1" type="ORF">A4A59_20920</name>
</gene>
<comment type="caution">
    <text evidence="1">The sequence shown here is derived from an EMBL/GenBank/DDBJ whole genome shotgun (WGS) entry which is preliminary data.</text>
</comment>
<dbReference type="InterPro" id="IPR038128">
    <property type="entry name" value="Gamma_PGA_hydro_sf"/>
</dbReference>
<dbReference type="Gene3D" id="3.40.630.100">
    <property type="entry name" value="Poly-gamma-glutamate hydrolase, zinc-binding motif"/>
    <property type="match status" value="1"/>
</dbReference>
<reference evidence="1" key="1">
    <citation type="submission" date="2016-03" db="EMBL/GenBank/DDBJ databases">
        <title>Microsymbionts genomes from the relict species Vavilovia formosa.</title>
        <authorList>
            <person name="Chirak E."/>
            <person name="Kimeklis A."/>
            <person name="Kopat V."/>
            <person name="Andronov E."/>
        </authorList>
    </citation>
    <scope>NUCLEOTIDE SEQUENCE [LARGE SCALE GENOMIC DNA]</scope>
    <source>
        <strain evidence="1">Vaf12</strain>
    </source>
</reference>
<organism evidence="1">
    <name type="scientific">Rhizobium leguminosarum</name>
    <dbReference type="NCBI Taxonomy" id="384"/>
    <lineage>
        <taxon>Bacteria</taxon>
        <taxon>Pseudomonadati</taxon>
        <taxon>Pseudomonadota</taxon>
        <taxon>Alphaproteobacteria</taxon>
        <taxon>Hyphomicrobiales</taxon>
        <taxon>Rhizobiaceae</taxon>
        <taxon>Rhizobium/Agrobacterium group</taxon>
        <taxon>Rhizobium</taxon>
    </lineage>
</organism>
<dbReference type="EMBL" id="LVYU01000099">
    <property type="protein sequence ID" value="KZA99887.1"/>
    <property type="molecule type" value="Genomic_DNA"/>
</dbReference>
<accession>A0A154IID6</accession>
<dbReference type="AlphaFoldDB" id="A0A154IID6"/>
<evidence type="ECO:0008006" key="2">
    <source>
        <dbReference type="Google" id="ProtNLM"/>
    </source>
</evidence>
<dbReference type="InterPro" id="IPR008585">
    <property type="entry name" value="Gamma_PGA_hydro"/>
</dbReference>
<dbReference type="RefSeq" id="WP_062942600.1">
    <property type="nucleotide sequence ID" value="NZ_CP171847.1"/>
</dbReference>
<sequence>MAYRFSSYTDLAAVYRLGTDYLIRHQAGAHGDVLVMTPHGGKIEKPASTIAEEIAGPDYSFYAFEGNLNKGNLFELHIPSEEFNEPLALELAAKATLVVAIHGRKDYDDIETIWMGGLDAASRQAIGKALTQAGFKIDDDPPKFRGRDAANICNRGKSGKGAQLEIPSTLRKAFTAQPEERLRLVNAVRKAIAALVTAHA</sequence>
<dbReference type="Pfam" id="PF05908">
    <property type="entry name" value="Gamma_PGA_hydro"/>
    <property type="match status" value="1"/>
</dbReference>